<keyword evidence="5" id="KW-0813">Transport</keyword>
<gene>
    <name evidence="5 6" type="primary">tatC</name>
    <name evidence="6" type="ORF">BPAY_246</name>
</gene>
<keyword evidence="7" id="KW-1185">Reference proteome</keyword>
<feature type="transmembrane region" description="Helical" evidence="5">
    <location>
        <begin position="180"/>
        <end position="203"/>
    </location>
</feature>
<feature type="transmembrane region" description="Helical" evidence="5">
    <location>
        <begin position="15"/>
        <end position="34"/>
    </location>
</feature>
<feature type="transmembrane region" description="Helical" evidence="5">
    <location>
        <begin position="133"/>
        <end position="159"/>
    </location>
</feature>
<feature type="transmembrane region" description="Helical" evidence="5">
    <location>
        <begin position="223"/>
        <end position="252"/>
    </location>
</feature>
<dbReference type="PANTHER" id="PTHR30371:SF0">
    <property type="entry name" value="SEC-INDEPENDENT PROTEIN TRANSLOCASE PROTEIN TATC, CHLOROPLASTIC-RELATED"/>
    <property type="match status" value="1"/>
</dbReference>
<dbReference type="PANTHER" id="PTHR30371">
    <property type="entry name" value="SEC-INDEPENDENT PROTEIN TRANSLOCASE PROTEIN TATC"/>
    <property type="match status" value="1"/>
</dbReference>
<dbReference type="EMBL" id="AP014609">
    <property type="protein sequence ID" value="BAR91996.1"/>
    <property type="molecule type" value="Genomic_DNA"/>
</dbReference>
<keyword evidence="5" id="KW-0653">Protein transport</keyword>
<organism evidence="6 7">
    <name type="scientific">Blattabacterium cuenoti BPAY</name>
    <dbReference type="NCBI Taxonomy" id="1457031"/>
    <lineage>
        <taxon>Bacteria</taxon>
        <taxon>Pseudomonadati</taxon>
        <taxon>Bacteroidota</taxon>
        <taxon>Flavobacteriia</taxon>
        <taxon>Flavobacteriales</taxon>
        <taxon>Blattabacteriaceae</taxon>
        <taxon>Blattabacterium</taxon>
    </lineage>
</organism>
<comment type="caution">
    <text evidence="5">Lacks conserved residue(s) required for the propagation of feature annotation.</text>
</comment>
<evidence type="ECO:0000313" key="7">
    <source>
        <dbReference type="Proteomes" id="UP000217805"/>
    </source>
</evidence>
<dbReference type="InterPro" id="IPR002033">
    <property type="entry name" value="TatC"/>
</dbReference>
<feature type="transmembrane region" description="Helical" evidence="5">
    <location>
        <begin position="95"/>
        <end position="113"/>
    </location>
</feature>
<dbReference type="Proteomes" id="UP000217805">
    <property type="component" value="Chromosome"/>
</dbReference>
<evidence type="ECO:0000256" key="3">
    <source>
        <dbReference type="ARBA" id="ARBA00022989"/>
    </source>
</evidence>
<keyword evidence="3 5" id="KW-1133">Transmembrane helix</keyword>
<evidence type="ECO:0000313" key="6">
    <source>
        <dbReference type="EMBL" id="BAR91996.1"/>
    </source>
</evidence>
<keyword evidence="5" id="KW-1003">Cell membrane</keyword>
<dbReference type="Pfam" id="PF00902">
    <property type="entry name" value="TatC"/>
    <property type="match status" value="1"/>
</dbReference>
<dbReference type="PRINTS" id="PR01840">
    <property type="entry name" value="TATCFAMILY"/>
</dbReference>
<evidence type="ECO:0000256" key="4">
    <source>
        <dbReference type="ARBA" id="ARBA00023136"/>
    </source>
</evidence>
<comment type="subunit">
    <text evidence="5">Forms a complex with TatA.</text>
</comment>
<keyword evidence="5" id="KW-0811">Translocation</keyword>
<comment type="function">
    <text evidence="5">Part of the twin-arginine translocation (Tat) system that transports large folded proteins containing a characteristic twin-arginine motif in their signal peptide across membranes.</text>
</comment>
<evidence type="ECO:0000256" key="1">
    <source>
        <dbReference type="ARBA" id="ARBA00004141"/>
    </source>
</evidence>
<evidence type="ECO:0000256" key="2">
    <source>
        <dbReference type="ARBA" id="ARBA00022692"/>
    </source>
</evidence>
<evidence type="ECO:0000256" key="5">
    <source>
        <dbReference type="HAMAP-Rule" id="MF_00902"/>
    </source>
</evidence>
<sequence length="267" mass="31486">MNENKMPFWKHIEELRKHIIHCLCAIIIAMIILMNNKNIIFDYIIFGPAKTDFITYRVFYKLANSFLGVQHLNSVSFLYKNLEIQNRQIFGQFNIYVWTCFIGGVILSFPYVVYEFWKFIKPALSDEEKKYSLWILIMITFLFLLGIFFGYFILCPFLIHFGYSFRISYVPKNIFDLSDYISLIVHSVFSMGIIFLFPFLIFFLTKMELISYSFLKKYRKHAFLILLVIASAITPGDILSTIIVLIPLLILYQVSVYISFQTNKKAS</sequence>
<protein>
    <recommendedName>
        <fullName evidence="5">Sec-independent protein translocase protein TatC</fullName>
    </recommendedName>
</protein>
<comment type="subcellular location">
    <subcellularLocation>
        <location evidence="5">Cell membrane</location>
        <topology evidence="5">Multi-pass membrane protein</topology>
    </subcellularLocation>
    <subcellularLocation>
        <location evidence="1">Membrane</location>
        <topology evidence="1">Multi-pass membrane protein</topology>
    </subcellularLocation>
</comment>
<keyword evidence="2 5" id="KW-0812">Transmembrane</keyword>
<comment type="similarity">
    <text evidence="5">Belongs to the TatC family.</text>
</comment>
<reference evidence="6 7" key="1">
    <citation type="journal article" date="2015" name="Microbes Environ.">
        <title>An Efficient Strategy Developed for Next-Generation Sequencing of Endosymbiont Genomes Performed Using Crude DNA Isolated from Host Tissues: A Case Study of Blattabacterium cuenoti Inhabiting the Fat Bodies of Cockroaches.</title>
        <authorList>
            <person name="Kinjo Y."/>
            <person name="Saitoh S."/>
            <person name="Tokuda G."/>
        </authorList>
    </citation>
    <scope>NUCLEOTIDE SEQUENCE [LARGE SCALE GENOMIC DNA]</scope>
    <source>
        <strain evidence="6 7">BPAY</strain>
    </source>
</reference>
<proteinExistence type="inferred from homology"/>
<keyword evidence="4 5" id="KW-0472">Membrane</keyword>
<name>A0ABM7EYB0_9FLAO</name>
<dbReference type="HAMAP" id="MF_00902">
    <property type="entry name" value="TatC"/>
    <property type="match status" value="1"/>
</dbReference>
<accession>A0ABM7EYB0</accession>